<sequence>MTHTSPGTPPPTGQPATRSVGTRWAIRLALLVLAALVVIAAIRLVRNLDFATIGGALERLTWWQLLGLLGVLLIRQVLSATPLRVYIPDISLWRATVNDLSAMTAAAFAPAPSDIALRIAIFTSWGVPTPTAVAGSVLNALSLFIVRFAAPLGGFALIAIVGEKLGVRAIDLLSLAVSAALVTMVVLVARAESSAVRIGRWGGRVARRVRRGVDPESWGEAFAAFQRGIAGNLRRRLPRGLLGVAAMILADLTLLTLALRFVGVDPSEASLVTIAAAFFFAYPLTLFPVQGAGVVDVAILLALSAASGDGIVETATAGLLIWRAYTIAGSFLLGAIAVLVWRGGVRRRRQETPAEAAASSGRPQS</sequence>
<reference evidence="7 8" key="1">
    <citation type="submission" date="2018-09" db="EMBL/GenBank/DDBJ databases">
        <title>Genome sequencing of strain 2DFW10M-5.</title>
        <authorList>
            <person name="Heo J."/>
            <person name="Kim S.-J."/>
            <person name="Kwon S.-W."/>
        </authorList>
    </citation>
    <scope>NUCLEOTIDE SEQUENCE [LARGE SCALE GENOMIC DNA]</scope>
    <source>
        <strain evidence="7 8">2DFW10M-5</strain>
    </source>
</reference>
<feature type="transmembrane region" description="Helical" evidence="6">
    <location>
        <begin position="24"/>
        <end position="45"/>
    </location>
</feature>
<organism evidence="7 8">
    <name type="scientific">Gryllotalpicola protaetiae</name>
    <dbReference type="NCBI Taxonomy" id="2419771"/>
    <lineage>
        <taxon>Bacteria</taxon>
        <taxon>Bacillati</taxon>
        <taxon>Actinomycetota</taxon>
        <taxon>Actinomycetes</taxon>
        <taxon>Micrococcales</taxon>
        <taxon>Microbacteriaceae</taxon>
        <taxon>Gryllotalpicola</taxon>
    </lineage>
</organism>
<evidence type="ECO:0000256" key="2">
    <source>
        <dbReference type="ARBA" id="ARBA00022475"/>
    </source>
</evidence>
<evidence type="ECO:0000313" key="8">
    <source>
        <dbReference type="Proteomes" id="UP000275069"/>
    </source>
</evidence>
<evidence type="ECO:0000313" key="7">
    <source>
        <dbReference type="EMBL" id="AYG03060.1"/>
    </source>
</evidence>
<evidence type="ECO:0000256" key="4">
    <source>
        <dbReference type="ARBA" id="ARBA00022989"/>
    </source>
</evidence>
<dbReference type="Proteomes" id="UP000275069">
    <property type="component" value="Chromosome"/>
</dbReference>
<dbReference type="AlphaFoldDB" id="A0A387BPX1"/>
<keyword evidence="8" id="KW-1185">Reference proteome</keyword>
<dbReference type="InterPro" id="IPR022791">
    <property type="entry name" value="L-PG_synthase/AglD"/>
</dbReference>
<gene>
    <name evidence="7" type="ORF">D7I44_05645</name>
</gene>
<feature type="transmembrane region" description="Helical" evidence="6">
    <location>
        <begin position="137"/>
        <end position="160"/>
    </location>
</feature>
<proteinExistence type="predicted"/>
<feature type="transmembrane region" description="Helical" evidence="6">
    <location>
        <begin position="65"/>
        <end position="87"/>
    </location>
</feature>
<keyword evidence="5 6" id="KW-0472">Membrane</keyword>
<feature type="transmembrane region" description="Helical" evidence="6">
    <location>
        <begin position="241"/>
        <end position="263"/>
    </location>
</feature>
<feature type="transmembrane region" description="Helical" evidence="6">
    <location>
        <begin position="324"/>
        <end position="341"/>
    </location>
</feature>
<accession>A0A387BPX1</accession>
<evidence type="ECO:0000256" key="6">
    <source>
        <dbReference type="SAM" id="Phobius"/>
    </source>
</evidence>
<evidence type="ECO:0000256" key="5">
    <source>
        <dbReference type="ARBA" id="ARBA00023136"/>
    </source>
</evidence>
<keyword evidence="4 6" id="KW-1133">Transmembrane helix</keyword>
<dbReference type="GO" id="GO:0005886">
    <property type="term" value="C:plasma membrane"/>
    <property type="evidence" value="ECO:0007669"/>
    <property type="project" value="UniProtKB-SubCell"/>
</dbReference>
<evidence type="ECO:0000256" key="3">
    <source>
        <dbReference type="ARBA" id="ARBA00022692"/>
    </source>
</evidence>
<dbReference type="EMBL" id="CP032624">
    <property type="protein sequence ID" value="AYG03060.1"/>
    <property type="molecule type" value="Genomic_DNA"/>
</dbReference>
<keyword evidence="2" id="KW-1003">Cell membrane</keyword>
<evidence type="ECO:0000256" key="1">
    <source>
        <dbReference type="ARBA" id="ARBA00004651"/>
    </source>
</evidence>
<dbReference type="Pfam" id="PF03706">
    <property type="entry name" value="LPG_synthase_TM"/>
    <property type="match status" value="1"/>
</dbReference>
<dbReference type="OrthoDB" id="3775941at2"/>
<protein>
    <submittedName>
        <fullName evidence="7">Uncharacterized protein</fullName>
    </submittedName>
</protein>
<comment type="subcellular location">
    <subcellularLocation>
        <location evidence="1">Cell membrane</location>
        <topology evidence="1">Multi-pass membrane protein</topology>
    </subcellularLocation>
</comment>
<keyword evidence="3 6" id="KW-0812">Transmembrane</keyword>
<name>A0A387BPX1_9MICO</name>
<dbReference type="KEGG" id="gry:D7I44_05645"/>
<dbReference type="RefSeq" id="WP_120788592.1">
    <property type="nucleotide sequence ID" value="NZ_CP032624.1"/>
</dbReference>
<feature type="transmembrane region" description="Helical" evidence="6">
    <location>
        <begin position="172"/>
        <end position="191"/>
    </location>
</feature>
<feature type="transmembrane region" description="Helical" evidence="6">
    <location>
        <begin position="107"/>
        <end position="125"/>
    </location>
</feature>